<dbReference type="STRING" id="1450648.CLORY_15310"/>
<dbReference type="GO" id="GO:0019265">
    <property type="term" value="P:glycine biosynthetic process, by transamination of glyoxylate"/>
    <property type="evidence" value="ECO:0007669"/>
    <property type="project" value="TreeGrafter"/>
</dbReference>
<organism evidence="5 6">
    <name type="scientific">Clostridium oryzae</name>
    <dbReference type="NCBI Taxonomy" id="1450648"/>
    <lineage>
        <taxon>Bacteria</taxon>
        <taxon>Bacillati</taxon>
        <taxon>Bacillota</taxon>
        <taxon>Clostridia</taxon>
        <taxon>Eubacteriales</taxon>
        <taxon>Clostridiaceae</taxon>
        <taxon>Clostridium</taxon>
    </lineage>
</organism>
<dbReference type="GO" id="GO:0008453">
    <property type="term" value="F:alanine-glyoxylate transaminase activity"/>
    <property type="evidence" value="ECO:0007669"/>
    <property type="project" value="TreeGrafter"/>
</dbReference>
<comment type="caution">
    <text evidence="5">The sequence shown here is derived from an EMBL/GenBank/DDBJ whole genome shotgun (WGS) entry which is preliminary data.</text>
</comment>
<dbReference type="PROSITE" id="PS00595">
    <property type="entry name" value="AA_TRANSFER_CLASS_5"/>
    <property type="match status" value="1"/>
</dbReference>
<dbReference type="Gene3D" id="3.90.1150.10">
    <property type="entry name" value="Aspartate Aminotransferase, domain 1"/>
    <property type="match status" value="1"/>
</dbReference>
<keyword evidence="2 5" id="KW-0032">Aminotransferase</keyword>
<accession>A0A1V4ITX0</accession>
<name>A0A1V4ITX0_9CLOT</name>
<dbReference type="InterPro" id="IPR015421">
    <property type="entry name" value="PyrdxlP-dep_Trfase_major"/>
</dbReference>
<evidence type="ECO:0000256" key="4">
    <source>
        <dbReference type="ARBA" id="ARBA00022898"/>
    </source>
</evidence>
<protein>
    <submittedName>
        <fullName evidence="5">Serine-pyruvate aminotransferase</fullName>
        <ecNumber evidence="5">2.6.1.51</ecNumber>
    </submittedName>
</protein>
<reference evidence="5 6" key="1">
    <citation type="submission" date="2017-03" db="EMBL/GenBank/DDBJ databases">
        <title>Genome sequence of Clostridium oryzae DSM 28571.</title>
        <authorList>
            <person name="Poehlein A."/>
            <person name="Daniel R."/>
        </authorList>
    </citation>
    <scope>NUCLEOTIDE SEQUENCE [LARGE SCALE GENOMIC DNA]</scope>
    <source>
        <strain evidence="5 6">DSM 28571</strain>
    </source>
</reference>
<keyword evidence="4" id="KW-0663">Pyridoxal phosphate</keyword>
<dbReference type="InterPro" id="IPR020578">
    <property type="entry name" value="Aminotrans_V_PyrdxlP_BS"/>
</dbReference>
<dbReference type="Gene3D" id="3.40.640.10">
    <property type="entry name" value="Type I PLP-dependent aspartate aminotransferase-like (Major domain)"/>
    <property type="match status" value="1"/>
</dbReference>
<dbReference type="PANTHER" id="PTHR21152:SF24">
    <property type="entry name" value="ALANINE--GLYOXYLATE AMINOTRANSFERASE 1"/>
    <property type="match status" value="1"/>
</dbReference>
<keyword evidence="3 5" id="KW-0808">Transferase</keyword>
<evidence type="ECO:0000313" key="5">
    <source>
        <dbReference type="EMBL" id="OPJ62907.1"/>
    </source>
</evidence>
<keyword evidence="6" id="KW-1185">Reference proteome</keyword>
<comment type="cofactor">
    <cofactor evidence="1">
        <name>pyridoxal 5'-phosphate</name>
        <dbReference type="ChEBI" id="CHEBI:597326"/>
    </cofactor>
</comment>
<dbReference type="GO" id="GO:0004760">
    <property type="term" value="F:L-serine-pyruvate transaminase activity"/>
    <property type="evidence" value="ECO:0007669"/>
    <property type="project" value="UniProtKB-EC"/>
</dbReference>
<proteinExistence type="predicted"/>
<evidence type="ECO:0000313" key="6">
    <source>
        <dbReference type="Proteomes" id="UP000190080"/>
    </source>
</evidence>
<evidence type="ECO:0000256" key="2">
    <source>
        <dbReference type="ARBA" id="ARBA00022576"/>
    </source>
</evidence>
<evidence type="ECO:0000256" key="1">
    <source>
        <dbReference type="ARBA" id="ARBA00001933"/>
    </source>
</evidence>
<dbReference type="InterPro" id="IPR015422">
    <property type="entry name" value="PyrdxlP-dep_Trfase_small"/>
</dbReference>
<dbReference type="AlphaFoldDB" id="A0A1V4ITX0"/>
<evidence type="ECO:0000256" key="3">
    <source>
        <dbReference type="ARBA" id="ARBA00022679"/>
    </source>
</evidence>
<dbReference type="SUPFAM" id="SSF53383">
    <property type="entry name" value="PLP-dependent transferases"/>
    <property type="match status" value="1"/>
</dbReference>
<dbReference type="PANTHER" id="PTHR21152">
    <property type="entry name" value="AMINOTRANSFERASE CLASS V"/>
    <property type="match status" value="1"/>
</dbReference>
<dbReference type="Proteomes" id="UP000190080">
    <property type="component" value="Unassembled WGS sequence"/>
</dbReference>
<keyword evidence="5" id="KW-0670">Pyruvate</keyword>
<dbReference type="EMBL" id="MZGV01000012">
    <property type="protein sequence ID" value="OPJ62907.1"/>
    <property type="molecule type" value="Genomic_DNA"/>
</dbReference>
<gene>
    <name evidence="5" type="ORF">CLORY_15310</name>
</gene>
<dbReference type="InterPro" id="IPR015424">
    <property type="entry name" value="PyrdxlP-dep_Trfase"/>
</dbReference>
<dbReference type="RefSeq" id="WP_079422938.1">
    <property type="nucleotide sequence ID" value="NZ_MZGV01000012.1"/>
</dbReference>
<sequence length="212" mass="23796">MDSASGIGGEVDNWNIDIVLGGSQKCLSATPGLSFMSISEKTWQKILKRKQPIAGFYVNLALWKNWYNEKLFPYTQPISDLYALDTAIDNVLAEGDSRYERHSKIAEAVRQSLVSAGLQLYPLEGYSNTVTSVIIPEETNFNDIFKIMLNEHGILIAGAFDILKDKVFRIGHMGENCEVDKVFITLRALNYTLLSLGIELKAKMHEEFSKLV</sequence>
<dbReference type="EC" id="2.6.1.51" evidence="5"/>